<dbReference type="CDD" id="cd17580">
    <property type="entry name" value="REC_2_DhkD-like"/>
    <property type="match status" value="1"/>
</dbReference>
<dbReference type="SUPFAM" id="SSF55785">
    <property type="entry name" value="PYP-like sensor domain (PAS domain)"/>
    <property type="match status" value="6"/>
</dbReference>
<sequence>MSICLGSRFPMMLWWGPDLINIYNDAFIPVLGGRHPQALGESGRDVWTETWPVIGSQVAKVMEEGGSTLNERVRLVYTRHGYPEETWFTWSFGPIYDESGRVAGLFNTCHEDTLHVLAERERDRLATQRQLALDAARLGWWHYNPVTRLATFDERYKEIFGVSGNQRPNEEILKRLHPDDLPGVWSKVEAALNPTDPKPYSVEYRIILDDGSVRWVDAHGTATFEGEGADRRATSFVGTVADITDRKRVTDQSRTILESISDAFFALDREWKFTYLNPQAERVLGRSSVDLIGRVIWEEYRMDGTEFDRVFRRAATGRVAASITAFYPEHNRWYEVNAYPAPDGVSVYFRDATERVQAEELLRRSHDTFYHLIQNNPFGVYVVDADFKLRQVSLGSQKVFATVPPPLVGRDFAEVLRFVWAEPFATEAVARFRHTLDTGEPYASARTVELRQDIGAVEVYDWRIERITLPDGRFGVVCYFYDLSERQQWEVALAESRRKLDSALIAGEVGTFEWDVVNDRLWGDRNFQRIFGIELDASGAAPLATYVAAIHAADRERVLEHVRRSVETGSDYAAEYRVTSEIPPRWVTARGKVERDEAGRAIRFPGVVLDVTERKQAELLLAAQNRALERMATGEPLSEALGVLTQAVEEQSGGGVVAAILLVDKDGCTLRTGAAPSLPAEYSAALDGIKAASGLGTCADAVARNKTVITPDLAVAPSWKGLAHLPLALGLKAAWSMPIRAPDGRLVGTFGTYFRERREPTKRERQVVEGLCRVAALAVDRRRADTALRESEELVRTIAENSTQGMAMMDARGYCTYANHAWLDMTGYSAEEIRSMPLHDLVHHHHPDGRPYPRDQCPIERALPEKLDVRAHEDLFFRKDGASFPVLVAASPIFDDGTPVSTVIEIRDVTGAKRAEAERERLLDSERAARIEAERAGRMKDEFLATLSHELRTPLNAILGWSQILAHGANDANDLAEGLRVIERNARAQTQIIEDLLDMSRIISGKVRLDVQRVDLGELIRLAVETTKPSADAKAIRLQTTLDPHAGPASGDPARLQQVLWNLLSNAVKFTPKGGRVAVRLERVNSHAEVSVIDSGEGIPKEFLPHVFDRFRQADATTTRRHGGLGLGLSIVKQLVELHGGSVQVKSAGVGQGTIFTVSLPLAAVQPGPNPDTDRHQPRAFLSNAVSPDACAQLAGIKVLVVDDEADARALVRRLLEDCEATVVTAGSAATALEVVRTERPDVLICDIGMPDEDGYTFIRRVRAMGPEHGGQVPAAALTAYARIEDRVRAIRAGFQLHLVKPVEPAELIATVAALARRSGQIDQT</sequence>
<evidence type="ECO:0000259" key="7">
    <source>
        <dbReference type="PROSITE" id="PS50109"/>
    </source>
</evidence>
<dbReference type="CDD" id="cd00130">
    <property type="entry name" value="PAS"/>
    <property type="match status" value="3"/>
</dbReference>
<dbReference type="InterPro" id="IPR011006">
    <property type="entry name" value="CheY-like_superfamily"/>
</dbReference>
<evidence type="ECO:0000313" key="12">
    <source>
        <dbReference type="Proteomes" id="UP000593765"/>
    </source>
</evidence>
<name>A0A7M2X2T2_9BACT</name>
<feature type="domain" description="PAS" evidence="9">
    <location>
        <begin position="249"/>
        <end position="294"/>
    </location>
</feature>
<dbReference type="NCBIfam" id="TIGR00229">
    <property type="entry name" value="sensory_box"/>
    <property type="match status" value="3"/>
</dbReference>
<dbReference type="InterPro" id="IPR001610">
    <property type="entry name" value="PAC"/>
</dbReference>
<dbReference type="PANTHER" id="PTHR43547">
    <property type="entry name" value="TWO-COMPONENT HISTIDINE KINASE"/>
    <property type="match status" value="1"/>
</dbReference>
<dbReference type="SUPFAM" id="SSF55874">
    <property type="entry name" value="ATPase domain of HSP90 chaperone/DNA topoisomerase II/histidine kinase"/>
    <property type="match status" value="1"/>
</dbReference>
<organism evidence="11 12">
    <name type="scientific">Humisphaera borealis</name>
    <dbReference type="NCBI Taxonomy" id="2807512"/>
    <lineage>
        <taxon>Bacteria</taxon>
        <taxon>Pseudomonadati</taxon>
        <taxon>Planctomycetota</taxon>
        <taxon>Phycisphaerae</taxon>
        <taxon>Tepidisphaerales</taxon>
        <taxon>Tepidisphaeraceae</taxon>
        <taxon>Humisphaera</taxon>
    </lineage>
</organism>
<feature type="domain" description="PAC" evidence="10">
    <location>
        <begin position="870"/>
        <end position="921"/>
    </location>
</feature>
<evidence type="ECO:0000259" key="8">
    <source>
        <dbReference type="PROSITE" id="PS50110"/>
    </source>
</evidence>
<dbReference type="Pfam" id="PF08447">
    <property type="entry name" value="PAS_3"/>
    <property type="match status" value="2"/>
</dbReference>
<dbReference type="Proteomes" id="UP000593765">
    <property type="component" value="Chromosome"/>
</dbReference>
<dbReference type="CDD" id="cd00082">
    <property type="entry name" value="HisKA"/>
    <property type="match status" value="1"/>
</dbReference>
<dbReference type="InterPro" id="IPR035965">
    <property type="entry name" value="PAS-like_dom_sf"/>
</dbReference>
<dbReference type="InterPro" id="IPR001789">
    <property type="entry name" value="Sig_transdc_resp-reg_receiver"/>
</dbReference>
<dbReference type="SMART" id="SM00091">
    <property type="entry name" value="PAS"/>
    <property type="match status" value="5"/>
</dbReference>
<dbReference type="RefSeq" id="WP_206294582.1">
    <property type="nucleotide sequence ID" value="NZ_CP063458.1"/>
</dbReference>
<reference evidence="11 12" key="1">
    <citation type="submission" date="2020-10" db="EMBL/GenBank/DDBJ databases">
        <title>Wide distribution of Phycisphaera-like planctomycetes from WD2101 soil group in peatlands and genome analysis of the first cultivated representative.</title>
        <authorList>
            <person name="Dedysh S.N."/>
            <person name="Beletsky A.V."/>
            <person name="Ivanova A."/>
            <person name="Kulichevskaya I.S."/>
            <person name="Suzina N.E."/>
            <person name="Philippov D.A."/>
            <person name="Rakitin A.L."/>
            <person name="Mardanov A.V."/>
            <person name="Ravin N.V."/>
        </authorList>
    </citation>
    <scope>NUCLEOTIDE SEQUENCE [LARGE SCALE GENOMIC DNA]</scope>
    <source>
        <strain evidence="11 12">M1803</strain>
    </source>
</reference>
<dbReference type="InterPro" id="IPR004358">
    <property type="entry name" value="Sig_transdc_His_kin-like_C"/>
</dbReference>
<dbReference type="Pfam" id="PF00072">
    <property type="entry name" value="Response_reg"/>
    <property type="match status" value="1"/>
</dbReference>
<dbReference type="SMART" id="SM00448">
    <property type="entry name" value="REC"/>
    <property type="match status" value="1"/>
</dbReference>
<gene>
    <name evidence="11" type="ORF">IPV69_08300</name>
</gene>
<keyword evidence="12" id="KW-1185">Reference proteome</keyword>
<comment type="catalytic activity">
    <reaction evidence="1">
        <text>ATP + protein L-histidine = ADP + protein N-phospho-L-histidine.</text>
        <dbReference type="EC" id="2.7.13.3"/>
    </reaction>
</comment>
<keyword evidence="4" id="KW-0808">Transferase</keyword>
<evidence type="ECO:0000256" key="1">
    <source>
        <dbReference type="ARBA" id="ARBA00000085"/>
    </source>
</evidence>
<feature type="domain" description="Histidine kinase" evidence="7">
    <location>
        <begin position="946"/>
        <end position="1164"/>
    </location>
</feature>
<dbReference type="InterPro" id="IPR003018">
    <property type="entry name" value="GAF"/>
</dbReference>
<evidence type="ECO:0000256" key="5">
    <source>
        <dbReference type="ARBA" id="ARBA00022777"/>
    </source>
</evidence>
<dbReference type="InterPro" id="IPR036097">
    <property type="entry name" value="HisK_dim/P_sf"/>
</dbReference>
<feature type="domain" description="PAC" evidence="10">
    <location>
        <begin position="200"/>
        <end position="255"/>
    </location>
</feature>
<dbReference type="SMART" id="SM00065">
    <property type="entry name" value="GAF"/>
    <property type="match status" value="1"/>
</dbReference>
<evidence type="ECO:0000256" key="6">
    <source>
        <dbReference type="PROSITE-ProRule" id="PRU00169"/>
    </source>
</evidence>
<dbReference type="PROSITE" id="PS50109">
    <property type="entry name" value="HIS_KIN"/>
    <property type="match status" value="1"/>
</dbReference>
<dbReference type="SMART" id="SM00086">
    <property type="entry name" value="PAC"/>
    <property type="match status" value="3"/>
</dbReference>
<dbReference type="InterPro" id="IPR003661">
    <property type="entry name" value="HisK_dim/P_dom"/>
</dbReference>
<dbReference type="FunFam" id="3.30.565.10:FF:000010">
    <property type="entry name" value="Sensor histidine kinase RcsC"/>
    <property type="match status" value="1"/>
</dbReference>
<dbReference type="EMBL" id="CP063458">
    <property type="protein sequence ID" value="QOV91341.1"/>
    <property type="molecule type" value="Genomic_DNA"/>
</dbReference>
<dbReference type="Pfam" id="PF02518">
    <property type="entry name" value="HATPase_c"/>
    <property type="match status" value="1"/>
</dbReference>
<evidence type="ECO:0000259" key="10">
    <source>
        <dbReference type="PROSITE" id="PS50113"/>
    </source>
</evidence>
<feature type="modified residue" description="4-aspartylphosphate" evidence="6">
    <location>
        <position position="1247"/>
    </location>
</feature>
<evidence type="ECO:0000256" key="2">
    <source>
        <dbReference type="ARBA" id="ARBA00012438"/>
    </source>
</evidence>
<dbReference type="SUPFAM" id="SSF47384">
    <property type="entry name" value="Homodimeric domain of signal transducing histidine kinase"/>
    <property type="match status" value="1"/>
</dbReference>
<dbReference type="Gene3D" id="2.10.70.100">
    <property type="match status" value="2"/>
</dbReference>
<dbReference type="PROSITE" id="PS50113">
    <property type="entry name" value="PAC"/>
    <property type="match status" value="3"/>
</dbReference>
<evidence type="ECO:0000256" key="4">
    <source>
        <dbReference type="ARBA" id="ARBA00022679"/>
    </source>
</evidence>
<proteinExistence type="predicted"/>
<dbReference type="InterPro" id="IPR013656">
    <property type="entry name" value="PAS_4"/>
</dbReference>
<dbReference type="SMART" id="SM00388">
    <property type="entry name" value="HisKA"/>
    <property type="match status" value="1"/>
</dbReference>
<dbReference type="CDD" id="cd16922">
    <property type="entry name" value="HATPase_EvgS-ArcB-TorS-like"/>
    <property type="match status" value="1"/>
</dbReference>
<dbReference type="PROSITE" id="PS50110">
    <property type="entry name" value="RESPONSE_REGULATORY"/>
    <property type="match status" value="1"/>
</dbReference>
<dbReference type="InterPro" id="IPR036890">
    <property type="entry name" value="HATPase_C_sf"/>
</dbReference>
<dbReference type="InterPro" id="IPR003594">
    <property type="entry name" value="HATPase_dom"/>
</dbReference>
<keyword evidence="3 6" id="KW-0597">Phosphoprotein</keyword>
<dbReference type="SMART" id="SM00387">
    <property type="entry name" value="HATPase_c"/>
    <property type="match status" value="1"/>
</dbReference>
<evidence type="ECO:0000256" key="3">
    <source>
        <dbReference type="ARBA" id="ARBA00022553"/>
    </source>
</evidence>
<protein>
    <recommendedName>
        <fullName evidence="2">histidine kinase</fullName>
        <ecNumber evidence="2">2.7.13.3</ecNumber>
    </recommendedName>
</protein>
<dbReference type="InterPro" id="IPR005467">
    <property type="entry name" value="His_kinase_dom"/>
</dbReference>
<dbReference type="EC" id="2.7.13.3" evidence="2"/>
<dbReference type="InterPro" id="IPR029016">
    <property type="entry name" value="GAF-like_dom_sf"/>
</dbReference>
<dbReference type="Gene3D" id="3.40.50.2300">
    <property type="match status" value="1"/>
</dbReference>
<dbReference type="KEGG" id="hbs:IPV69_08300"/>
<dbReference type="InterPro" id="IPR000700">
    <property type="entry name" value="PAS-assoc_C"/>
</dbReference>
<dbReference type="Gene3D" id="3.30.450.20">
    <property type="entry name" value="PAS domain"/>
    <property type="match status" value="6"/>
</dbReference>
<evidence type="ECO:0000259" key="9">
    <source>
        <dbReference type="PROSITE" id="PS50112"/>
    </source>
</evidence>
<dbReference type="SUPFAM" id="SSF55781">
    <property type="entry name" value="GAF domain-like"/>
    <property type="match status" value="1"/>
</dbReference>
<dbReference type="PROSITE" id="PS50112">
    <property type="entry name" value="PAS"/>
    <property type="match status" value="2"/>
</dbReference>
<accession>A0A7M2X2T2</accession>
<dbReference type="PRINTS" id="PR00344">
    <property type="entry name" value="BCTRLSENSOR"/>
</dbReference>
<dbReference type="Gene3D" id="3.30.450.40">
    <property type="match status" value="1"/>
</dbReference>
<dbReference type="Pfam" id="PF13426">
    <property type="entry name" value="PAS_9"/>
    <property type="match status" value="1"/>
</dbReference>
<dbReference type="GO" id="GO:0000155">
    <property type="term" value="F:phosphorelay sensor kinase activity"/>
    <property type="evidence" value="ECO:0007669"/>
    <property type="project" value="InterPro"/>
</dbReference>
<feature type="domain" description="PAC" evidence="10">
    <location>
        <begin position="570"/>
        <end position="623"/>
    </location>
</feature>
<dbReference type="Pfam" id="PF08448">
    <property type="entry name" value="PAS_4"/>
    <property type="match status" value="2"/>
</dbReference>
<feature type="domain" description="PAS" evidence="9">
    <location>
        <begin position="791"/>
        <end position="866"/>
    </location>
</feature>
<dbReference type="Pfam" id="PF13185">
    <property type="entry name" value="GAF_2"/>
    <property type="match status" value="1"/>
</dbReference>
<dbReference type="InterPro" id="IPR013655">
    <property type="entry name" value="PAS_fold_3"/>
</dbReference>
<keyword evidence="5" id="KW-0418">Kinase</keyword>
<feature type="domain" description="Response regulatory" evidence="8">
    <location>
        <begin position="1198"/>
        <end position="1316"/>
    </location>
</feature>
<dbReference type="PANTHER" id="PTHR43547:SF2">
    <property type="entry name" value="HYBRID SIGNAL TRANSDUCTION HISTIDINE KINASE C"/>
    <property type="match status" value="1"/>
</dbReference>
<dbReference type="InterPro" id="IPR000014">
    <property type="entry name" value="PAS"/>
</dbReference>
<dbReference type="SUPFAM" id="SSF52172">
    <property type="entry name" value="CheY-like"/>
    <property type="match status" value="1"/>
</dbReference>
<evidence type="ECO:0000313" key="11">
    <source>
        <dbReference type="EMBL" id="QOV91341.1"/>
    </source>
</evidence>
<dbReference type="Pfam" id="PF00512">
    <property type="entry name" value="HisKA"/>
    <property type="match status" value="1"/>
</dbReference>
<dbReference type="Gene3D" id="3.30.565.10">
    <property type="entry name" value="Histidine kinase-like ATPase, C-terminal domain"/>
    <property type="match status" value="1"/>
</dbReference>
<dbReference type="Gene3D" id="1.10.287.130">
    <property type="match status" value="1"/>
</dbReference>